<sequence length="144" mass="16295">MRSMSGMLLGKDSGLAMRSFTETAIEMKLQVIDWPASIRFSGQKNVTWHKLSTEELQAITKPLETYLCNVIQNTATVSDHQEVKHFKLERWSEADWNKHPWEINKVAVVKDVNGDTVLTVEEVLEVTAAQGKKTGRKSKPNRGI</sequence>
<gene>
    <name evidence="1" type="ORF">E1B28_006801</name>
</gene>
<comment type="caution">
    <text evidence="1">The sequence shown here is derived from an EMBL/GenBank/DDBJ whole genome shotgun (WGS) entry which is preliminary data.</text>
</comment>
<reference evidence="1" key="1">
    <citation type="journal article" date="2021" name="Genome Biol. Evol.">
        <title>The assembled and annotated genome of the fairy-ring fungus Marasmius oreades.</title>
        <authorList>
            <person name="Hiltunen M."/>
            <person name="Ament-Velasquez S.L."/>
            <person name="Johannesson H."/>
        </authorList>
    </citation>
    <scope>NUCLEOTIDE SEQUENCE</scope>
    <source>
        <strain evidence="1">03SP1</strain>
    </source>
</reference>
<dbReference type="KEGG" id="more:E1B28_006801"/>
<dbReference type="RefSeq" id="XP_043012597.1">
    <property type="nucleotide sequence ID" value="XM_043151501.1"/>
</dbReference>
<evidence type="ECO:0000313" key="1">
    <source>
        <dbReference type="EMBL" id="KAG7096127.1"/>
    </source>
</evidence>
<keyword evidence="2" id="KW-1185">Reference proteome</keyword>
<dbReference type="EMBL" id="CM032183">
    <property type="protein sequence ID" value="KAG7096127.1"/>
    <property type="molecule type" value="Genomic_DNA"/>
</dbReference>
<dbReference type="GeneID" id="66075877"/>
<protein>
    <submittedName>
        <fullName evidence="1">Uncharacterized protein</fullName>
    </submittedName>
</protein>
<evidence type="ECO:0000313" key="2">
    <source>
        <dbReference type="Proteomes" id="UP001049176"/>
    </source>
</evidence>
<name>A0A9P7UWW0_9AGAR</name>
<dbReference type="Proteomes" id="UP001049176">
    <property type="component" value="Chromosome 3"/>
</dbReference>
<organism evidence="1 2">
    <name type="scientific">Marasmius oreades</name>
    <name type="common">fairy-ring Marasmius</name>
    <dbReference type="NCBI Taxonomy" id="181124"/>
    <lineage>
        <taxon>Eukaryota</taxon>
        <taxon>Fungi</taxon>
        <taxon>Dikarya</taxon>
        <taxon>Basidiomycota</taxon>
        <taxon>Agaricomycotina</taxon>
        <taxon>Agaricomycetes</taxon>
        <taxon>Agaricomycetidae</taxon>
        <taxon>Agaricales</taxon>
        <taxon>Marasmiineae</taxon>
        <taxon>Marasmiaceae</taxon>
        <taxon>Marasmius</taxon>
    </lineage>
</organism>
<proteinExistence type="predicted"/>
<dbReference type="AlphaFoldDB" id="A0A9P7UWW0"/>
<accession>A0A9P7UWW0</accession>